<name>A0A484FTH1_COLOR</name>
<reference evidence="3" key="2">
    <citation type="journal article" date="2019" name="Mol. Plant Microbe Interact.">
        <title>Genome sequence resources for four phytopathogenic fungi from the Colletotrichum orbiculare species complex.</title>
        <authorList>
            <person name="Gan P."/>
            <person name="Tsushima A."/>
            <person name="Narusaka M."/>
            <person name="Narusaka Y."/>
            <person name="Takano Y."/>
            <person name="Kubo Y."/>
            <person name="Shirasu K."/>
        </authorList>
    </citation>
    <scope>GENOME REANNOTATION</scope>
    <source>
        <strain evidence="3">104-T / ATCC 96160 / CBS 514.97 / LARS 414 / MAFF 240422</strain>
    </source>
</reference>
<dbReference type="EMBL" id="AMCV02000015">
    <property type="protein sequence ID" value="TDZ21146.1"/>
    <property type="molecule type" value="Genomic_DNA"/>
</dbReference>
<gene>
    <name evidence="2" type="ORF">Cob_v006021</name>
</gene>
<evidence type="ECO:0000313" key="2">
    <source>
        <dbReference type="EMBL" id="TDZ21146.1"/>
    </source>
</evidence>
<evidence type="ECO:0000256" key="1">
    <source>
        <dbReference type="SAM" id="MobiDB-lite"/>
    </source>
</evidence>
<protein>
    <submittedName>
        <fullName evidence="2">Uncharacterized protein</fullName>
    </submittedName>
</protein>
<feature type="compositionally biased region" description="Basic and acidic residues" evidence="1">
    <location>
        <begin position="9"/>
        <end position="21"/>
    </location>
</feature>
<accession>A0A484FTH1</accession>
<feature type="region of interest" description="Disordered" evidence="1">
    <location>
        <begin position="1"/>
        <end position="31"/>
    </location>
</feature>
<dbReference type="AlphaFoldDB" id="A0A484FTH1"/>
<sequence>MQVAAGRNVHRDWTCRRKQSWEEPEPPPPAVGQHFGGVPGNSCFRGPFAPSALLNGRTAPPKQSSQVSRLASSFSIPTRSRFKSRRHCCGVVRIRGWLLAYTLSFELAAAHPLTTSYTASKPIRRDYHAVAEATDCRYSAQGGIPGRKCTMLPNADFRAASLSPHPTLDASAKPHQVVASDMLLKLDAATKQDSRSRPPDAWDSSRPVDIQPRLVPLSPAPILLRTGELNAAVAQSRPGRPWITDHYIPRGAFRHVNKQV</sequence>
<dbReference type="Proteomes" id="UP000014480">
    <property type="component" value="Unassembled WGS sequence"/>
</dbReference>
<comment type="caution">
    <text evidence="2">The sequence shown here is derived from an EMBL/GenBank/DDBJ whole genome shotgun (WGS) entry which is preliminary data.</text>
</comment>
<organism evidence="2 3">
    <name type="scientific">Colletotrichum orbiculare (strain 104-T / ATCC 96160 / CBS 514.97 / LARS 414 / MAFF 240422)</name>
    <name type="common">Cucumber anthracnose fungus</name>
    <name type="synonym">Colletotrichum lagenarium</name>
    <dbReference type="NCBI Taxonomy" id="1213857"/>
    <lineage>
        <taxon>Eukaryota</taxon>
        <taxon>Fungi</taxon>
        <taxon>Dikarya</taxon>
        <taxon>Ascomycota</taxon>
        <taxon>Pezizomycotina</taxon>
        <taxon>Sordariomycetes</taxon>
        <taxon>Hypocreomycetidae</taxon>
        <taxon>Glomerellales</taxon>
        <taxon>Glomerellaceae</taxon>
        <taxon>Colletotrichum</taxon>
        <taxon>Colletotrichum orbiculare species complex</taxon>
    </lineage>
</organism>
<evidence type="ECO:0000313" key="3">
    <source>
        <dbReference type="Proteomes" id="UP000014480"/>
    </source>
</evidence>
<reference evidence="3" key="1">
    <citation type="journal article" date="2013" name="New Phytol.">
        <title>Comparative genomic and transcriptomic analyses reveal the hemibiotrophic stage shift of Colletotrichum fungi.</title>
        <authorList>
            <person name="Gan P."/>
            <person name="Ikeda K."/>
            <person name="Irieda H."/>
            <person name="Narusaka M."/>
            <person name="O'Connell R.J."/>
            <person name="Narusaka Y."/>
            <person name="Takano Y."/>
            <person name="Kubo Y."/>
            <person name="Shirasu K."/>
        </authorList>
    </citation>
    <scope>NUCLEOTIDE SEQUENCE [LARGE SCALE GENOMIC DNA]</scope>
    <source>
        <strain evidence="3">104-T / ATCC 96160 / CBS 514.97 / LARS 414 / MAFF 240422</strain>
    </source>
</reference>
<keyword evidence="3" id="KW-1185">Reference proteome</keyword>
<proteinExistence type="predicted"/>